<dbReference type="AlphaFoldDB" id="A0A9Q1EQS8"/>
<keyword evidence="3" id="KW-1185">Reference proteome</keyword>
<protein>
    <submittedName>
        <fullName evidence="2">Uncharacterized protein</fullName>
    </submittedName>
</protein>
<name>A0A9Q1EQS8_SYNKA</name>
<accession>A0A9Q1EQS8</accession>
<gene>
    <name evidence="2" type="ORF">SKAU_G00305130</name>
</gene>
<sequence length="112" mass="12205">MIGSNSPQEIFIWLHRVAGREKGKNKGKLESGLETGQDWLGQAGNRLDGLNKKTNSGWNKQGGKPGLSEQRNDLAVTGMCVMGFYPFSPCGRFPRWPREGAALLVDACSALL</sequence>
<evidence type="ECO:0000313" key="3">
    <source>
        <dbReference type="Proteomes" id="UP001152622"/>
    </source>
</evidence>
<evidence type="ECO:0000313" key="2">
    <source>
        <dbReference type="EMBL" id="KAJ8343184.1"/>
    </source>
</evidence>
<dbReference type="EMBL" id="JAINUF010000013">
    <property type="protein sequence ID" value="KAJ8343184.1"/>
    <property type="molecule type" value="Genomic_DNA"/>
</dbReference>
<comment type="caution">
    <text evidence="2">The sequence shown here is derived from an EMBL/GenBank/DDBJ whole genome shotgun (WGS) entry which is preliminary data.</text>
</comment>
<organism evidence="2 3">
    <name type="scientific">Synaphobranchus kaupii</name>
    <name type="common">Kaup's arrowtooth eel</name>
    <dbReference type="NCBI Taxonomy" id="118154"/>
    <lineage>
        <taxon>Eukaryota</taxon>
        <taxon>Metazoa</taxon>
        <taxon>Chordata</taxon>
        <taxon>Craniata</taxon>
        <taxon>Vertebrata</taxon>
        <taxon>Euteleostomi</taxon>
        <taxon>Actinopterygii</taxon>
        <taxon>Neopterygii</taxon>
        <taxon>Teleostei</taxon>
        <taxon>Anguilliformes</taxon>
        <taxon>Synaphobranchidae</taxon>
        <taxon>Synaphobranchus</taxon>
    </lineage>
</organism>
<reference evidence="2" key="1">
    <citation type="journal article" date="2023" name="Science">
        <title>Genome structures resolve the early diversification of teleost fishes.</title>
        <authorList>
            <person name="Parey E."/>
            <person name="Louis A."/>
            <person name="Montfort J."/>
            <person name="Bouchez O."/>
            <person name="Roques C."/>
            <person name="Iampietro C."/>
            <person name="Lluch J."/>
            <person name="Castinel A."/>
            <person name="Donnadieu C."/>
            <person name="Desvignes T."/>
            <person name="Floi Bucao C."/>
            <person name="Jouanno E."/>
            <person name="Wen M."/>
            <person name="Mejri S."/>
            <person name="Dirks R."/>
            <person name="Jansen H."/>
            <person name="Henkel C."/>
            <person name="Chen W.J."/>
            <person name="Zahm M."/>
            <person name="Cabau C."/>
            <person name="Klopp C."/>
            <person name="Thompson A.W."/>
            <person name="Robinson-Rechavi M."/>
            <person name="Braasch I."/>
            <person name="Lecointre G."/>
            <person name="Bobe J."/>
            <person name="Postlethwait J.H."/>
            <person name="Berthelot C."/>
            <person name="Roest Crollius H."/>
            <person name="Guiguen Y."/>
        </authorList>
    </citation>
    <scope>NUCLEOTIDE SEQUENCE</scope>
    <source>
        <strain evidence="2">WJC10195</strain>
    </source>
</reference>
<feature type="region of interest" description="Disordered" evidence="1">
    <location>
        <begin position="44"/>
        <end position="69"/>
    </location>
</feature>
<dbReference type="Proteomes" id="UP001152622">
    <property type="component" value="Chromosome 13"/>
</dbReference>
<proteinExistence type="predicted"/>
<evidence type="ECO:0000256" key="1">
    <source>
        <dbReference type="SAM" id="MobiDB-lite"/>
    </source>
</evidence>